<keyword evidence="2" id="KW-1185">Reference proteome</keyword>
<sequence length="59" mass="6425">MGRNNLSEPGVGWLRSTPTTWRDAKVETKHGDLLILGDLDGVGIVLSEVVDQAVHRVSE</sequence>
<protein>
    <submittedName>
        <fullName evidence="1">Uncharacterized protein</fullName>
    </submittedName>
</protein>
<comment type="caution">
    <text evidence="1">The sequence shown here is derived from an EMBL/GenBank/DDBJ whole genome shotgun (WGS) entry which is preliminary data.</text>
</comment>
<organism evidence="1 2">
    <name type="scientific">Rubinisphaera italica</name>
    <dbReference type="NCBI Taxonomy" id="2527969"/>
    <lineage>
        <taxon>Bacteria</taxon>
        <taxon>Pseudomonadati</taxon>
        <taxon>Planctomycetota</taxon>
        <taxon>Planctomycetia</taxon>
        <taxon>Planctomycetales</taxon>
        <taxon>Planctomycetaceae</taxon>
        <taxon>Rubinisphaera</taxon>
    </lineage>
</organism>
<dbReference type="EMBL" id="SJPG01000001">
    <property type="protein sequence ID" value="TWT60781.1"/>
    <property type="molecule type" value="Genomic_DNA"/>
</dbReference>
<dbReference type="AlphaFoldDB" id="A0A5C5XEE4"/>
<dbReference type="Proteomes" id="UP000316095">
    <property type="component" value="Unassembled WGS sequence"/>
</dbReference>
<name>A0A5C5XEE4_9PLAN</name>
<proteinExistence type="predicted"/>
<accession>A0A5C5XEE4</accession>
<evidence type="ECO:0000313" key="2">
    <source>
        <dbReference type="Proteomes" id="UP000316095"/>
    </source>
</evidence>
<gene>
    <name evidence="1" type="ORF">Pan54_15080</name>
</gene>
<reference evidence="1 2" key="1">
    <citation type="submission" date="2019-02" db="EMBL/GenBank/DDBJ databases">
        <title>Deep-cultivation of Planctomycetes and their phenomic and genomic characterization uncovers novel biology.</title>
        <authorList>
            <person name="Wiegand S."/>
            <person name="Jogler M."/>
            <person name="Boedeker C."/>
            <person name="Pinto D."/>
            <person name="Vollmers J."/>
            <person name="Rivas-Marin E."/>
            <person name="Kohn T."/>
            <person name="Peeters S.H."/>
            <person name="Heuer A."/>
            <person name="Rast P."/>
            <person name="Oberbeckmann S."/>
            <person name="Bunk B."/>
            <person name="Jeske O."/>
            <person name="Meyerdierks A."/>
            <person name="Storesund J.E."/>
            <person name="Kallscheuer N."/>
            <person name="Luecker S."/>
            <person name="Lage O.M."/>
            <person name="Pohl T."/>
            <person name="Merkel B.J."/>
            <person name="Hornburger P."/>
            <person name="Mueller R.-W."/>
            <person name="Bruemmer F."/>
            <person name="Labrenz M."/>
            <person name="Spormann A.M."/>
            <person name="Op Den Camp H."/>
            <person name="Overmann J."/>
            <person name="Amann R."/>
            <person name="Jetten M.S.M."/>
            <person name="Mascher T."/>
            <person name="Medema M.H."/>
            <person name="Devos D.P."/>
            <person name="Kaster A.-K."/>
            <person name="Ovreas L."/>
            <person name="Rohde M."/>
            <person name="Galperin M.Y."/>
            <person name="Jogler C."/>
        </authorList>
    </citation>
    <scope>NUCLEOTIDE SEQUENCE [LARGE SCALE GENOMIC DNA]</scope>
    <source>
        <strain evidence="1 2">Pan54</strain>
    </source>
</reference>
<evidence type="ECO:0000313" key="1">
    <source>
        <dbReference type="EMBL" id="TWT60781.1"/>
    </source>
</evidence>